<dbReference type="EMBL" id="AP018248">
    <property type="protein sequence ID" value="BAZ00300.1"/>
    <property type="molecule type" value="Genomic_DNA"/>
</dbReference>
<dbReference type="Proteomes" id="UP000218785">
    <property type="component" value="Chromosome"/>
</dbReference>
<accession>A0A1Z4N3I1</accession>
<keyword evidence="3" id="KW-1185">Reference proteome</keyword>
<reference evidence="2 3" key="1">
    <citation type="submission" date="2017-06" db="EMBL/GenBank/DDBJ databases">
        <title>Genome sequencing of cyanobaciteial culture collection at National Institute for Environmental Studies (NIES).</title>
        <authorList>
            <person name="Hirose Y."/>
            <person name="Shimura Y."/>
            <person name="Fujisawa T."/>
            <person name="Nakamura Y."/>
            <person name="Kawachi M."/>
        </authorList>
    </citation>
    <scope>NUCLEOTIDE SEQUENCE [LARGE SCALE GENOMIC DNA]</scope>
    <source>
        <strain evidence="2 3">NIES-37</strain>
    </source>
</reference>
<feature type="domain" description="Filamentous haemagglutinin FhaB/tRNA nuclease CdiA-like TPS" evidence="1">
    <location>
        <begin position="74"/>
        <end position="187"/>
    </location>
</feature>
<dbReference type="KEGG" id="ttq:NIES37_42890"/>
<dbReference type="NCBIfam" id="TIGR01901">
    <property type="entry name" value="adhes_NPXG"/>
    <property type="match status" value="1"/>
</dbReference>
<dbReference type="InterPro" id="IPR012334">
    <property type="entry name" value="Pectin_lyas_fold"/>
</dbReference>
<evidence type="ECO:0000313" key="3">
    <source>
        <dbReference type="Proteomes" id="UP000218785"/>
    </source>
</evidence>
<dbReference type="SUPFAM" id="SSF51126">
    <property type="entry name" value="Pectin lyase-like"/>
    <property type="match status" value="6"/>
</dbReference>
<evidence type="ECO:0000313" key="2">
    <source>
        <dbReference type="EMBL" id="BAZ00300.1"/>
    </source>
</evidence>
<evidence type="ECO:0000259" key="1">
    <source>
        <dbReference type="SMART" id="SM00912"/>
    </source>
</evidence>
<name>A0A1Z4N3I1_9CYAN</name>
<dbReference type="Gene3D" id="2.160.20.10">
    <property type="entry name" value="Single-stranded right-handed beta-helix, Pectin lyase-like"/>
    <property type="match status" value="4"/>
</dbReference>
<proteinExistence type="predicted"/>
<dbReference type="InterPro" id="IPR011050">
    <property type="entry name" value="Pectin_lyase_fold/virulence"/>
</dbReference>
<protein>
    <submittedName>
        <fullName evidence="2">Filamentous hemagglutinin outer membrane protein</fullName>
    </submittedName>
</protein>
<dbReference type="Pfam" id="PF05860">
    <property type="entry name" value="TPS"/>
    <property type="match status" value="1"/>
</dbReference>
<gene>
    <name evidence="2" type="ORF">NIES37_42890</name>
</gene>
<dbReference type="SMART" id="SM00912">
    <property type="entry name" value="Haemagg_act"/>
    <property type="match status" value="1"/>
</dbReference>
<sequence>MNQIHNWLQRNCDHKLLVKQRGIKQSKCDRTSFHEGFWRILATISLQPKLILCSLILFSCAPAYSQINPDNTLGAESSRVTPNVLINGANADKIDGGAIRGSNLFHSFSEFNINDGQRVYFGNPAGVQNILTRVTGGQASNILGTLGVNGTANLFLINPNGILFGKNAQLDIRGSFLGTTANSLLFPNGVEFSATNPQAPPLLAINVPIGLQFGSQPKSITSQAVDGLGIDSGSTLALIGGEIKLDNTLLFALDSQIKLGAVGGDTTVGLNFDNSSLGFSLPDNAIRAPIKLTNGALIATLGDSAIELVGGQIGLNGSRIFGINGSSIFINANQVDLDNSSNIFTSTDSSSKAGNIQIQASDTVSLANGSRLFSGTIGEATGNGGDINISAKNIEITRDETTRNASIISTLNLGQGNGGNLTLDATELIGINGGSVFVATGGAGNGGNLTVQAGNTVNITNGSSISVQTDGVGNGGNLTVQAGNTVNVTNGGSALMFSDSSGNTGNLLVRAGNTVNVTDTGKLWLSSKGSGSTGNLHIETGTFRIQNTGNLGGVGGITTGSGRIGSVSIQARDAVEVVKGVIAVGVLGSGAGQAGDITVETPRVNLRDGGHLTTSTFINKSTNNGGNIVIRASESVDIRGVSVSSPDFILSGVSSMMGFGATGNGGNVTIETPRLTLSQGAEISTSSLQSQGNAGNITIRAKDVELDGFVIVPNQPLSPKSQLPFGNLYNLVQLQPEIFGLTGIRSQVLGSDINVQGGIITIDTERLRLSNGAEINTSVAVGSGQGGNLAIRAIESIDITGVGPKRLNGSPAPSGLFAELQTGAIGSGGSINIETGRLNINDGGKISTSTFNQGNAGNIAIRATQVSLRGQRSSIGTQVDDEAKGNAGNISISAQRLNVEDGAEISSATQGNGNAGNLTVQSEKIEITGFVSGLFSSVAKGANGKGGNLSITTNRLVVSNGAEVASRTLGNGEAGDLTIKASDSVEVVGTSPDDSSNSLLSTFTTGASNAGRLTIDTRHLSIRNGAYINASTGGSGRGGDIDINATDSVEIIANPADQDFADGIFTSTAGSGNAGDLTLSTKHLSIRNGGVISASTGIDSTGRGGNINIHAFDSVEIAGISNDSRLPSSLSVRSLGTGEAGNISVDTPRFTLSDRGKINAESNAVDGGNITLNTDLLLLLRNSTISATAGLNQSAGNGGNIFINSPFIIAVPNENSDISANAFTGKGGNVNITTQAIFGIAARPQQTNQSDITASSELGVQGEIIFTQPQVQPPQKLLELPSGLVNATTQFAQTCPRGPNAKPLGSFVITGRGSLPPNSFEPLTGTTSLSPLASLDGENADTKQPIVETDAQMQVDAGNSSQIVEAQGLVKTADGKIMLVAEVPTATPAATSSSAMCPKS</sequence>
<dbReference type="InterPro" id="IPR008638">
    <property type="entry name" value="FhaB/CdiA-like_TPS"/>
</dbReference>
<organism evidence="2 3">
    <name type="scientific">Tolypothrix tenuis PCC 7101</name>
    <dbReference type="NCBI Taxonomy" id="231146"/>
    <lineage>
        <taxon>Bacteria</taxon>
        <taxon>Bacillati</taxon>
        <taxon>Cyanobacteriota</taxon>
        <taxon>Cyanophyceae</taxon>
        <taxon>Nostocales</taxon>
        <taxon>Tolypothrichaceae</taxon>
        <taxon>Tolypothrix</taxon>
    </lineage>
</organism>